<feature type="non-terminal residue" evidence="2">
    <location>
        <position position="156"/>
    </location>
</feature>
<reference evidence="2 3" key="1">
    <citation type="submission" date="2024-02" db="EMBL/GenBank/DDBJ databases">
        <title>High-quality chromosome-scale genome assembly of Pensacola bahiagrass (Paspalum notatum Flugge var. saurae).</title>
        <authorList>
            <person name="Vega J.M."/>
            <person name="Podio M."/>
            <person name="Orjuela J."/>
            <person name="Siena L.A."/>
            <person name="Pessino S.C."/>
            <person name="Combes M.C."/>
            <person name="Mariac C."/>
            <person name="Albertini E."/>
            <person name="Pupilli F."/>
            <person name="Ortiz J.P.A."/>
            <person name="Leblanc O."/>
        </authorList>
    </citation>
    <scope>NUCLEOTIDE SEQUENCE [LARGE SCALE GENOMIC DNA]</scope>
    <source>
        <strain evidence="2">R1</strain>
        <tissue evidence="2">Leaf</tissue>
    </source>
</reference>
<sequence>MLVLVPRLLDVGICFGFADPVTNIVANTLSILHSSLRRLTSPPLWSQRLVPPRSGSGREEEVLSKIIASDSPPLPETHTVAKRSLKGLVRFRTTYFRHLPTCDALCYLYLAWADLLVVVCVIQDDRCCHRSEELRMDSLAVDVALKCAAFSARLPH</sequence>
<accession>A0AAQ3TST7</accession>
<dbReference type="AlphaFoldDB" id="A0AAQ3TST7"/>
<dbReference type="PANTHER" id="PTHR33120:SF16">
    <property type="entry name" value="PIR2-LIKE HELICAL DOMAIN-CONTAINING PROTEIN"/>
    <property type="match status" value="1"/>
</dbReference>
<dbReference type="PANTHER" id="PTHR33120">
    <property type="entry name" value="EXPRESSED PROTEIN-RELATED"/>
    <property type="match status" value="1"/>
</dbReference>
<dbReference type="Pfam" id="PF20235">
    <property type="entry name" value="PIR2-like_helical"/>
    <property type="match status" value="1"/>
</dbReference>
<protein>
    <recommendedName>
        <fullName evidence="1">PIR2-like helical domain-containing protein</fullName>
    </recommendedName>
</protein>
<evidence type="ECO:0000313" key="2">
    <source>
        <dbReference type="EMBL" id="WVZ77739.1"/>
    </source>
</evidence>
<keyword evidence="3" id="KW-1185">Reference proteome</keyword>
<dbReference type="Proteomes" id="UP001341281">
    <property type="component" value="Chromosome 05"/>
</dbReference>
<proteinExistence type="predicted"/>
<organism evidence="2 3">
    <name type="scientific">Paspalum notatum var. saurae</name>
    <dbReference type="NCBI Taxonomy" id="547442"/>
    <lineage>
        <taxon>Eukaryota</taxon>
        <taxon>Viridiplantae</taxon>
        <taxon>Streptophyta</taxon>
        <taxon>Embryophyta</taxon>
        <taxon>Tracheophyta</taxon>
        <taxon>Spermatophyta</taxon>
        <taxon>Magnoliopsida</taxon>
        <taxon>Liliopsida</taxon>
        <taxon>Poales</taxon>
        <taxon>Poaceae</taxon>
        <taxon>PACMAD clade</taxon>
        <taxon>Panicoideae</taxon>
        <taxon>Andropogonodae</taxon>
        <taxon>Paspaleae</taxon>
        <taxon>Paspalinae</taxon>
        <taxon>Paspalum</taxon>
    </lineage>
</organism>
<gene>
    <name evidence="2" type="ORF">U9M48_025566</name>
</gene>
<evidence type="ECO:0000259" key="1">
    <source>
        <dbReference type="Pfam" id="PF20235"/>
    </source>
</evidence>
<dbReference type="InterPro" id="IPR046527">
    <property type="entry name" value="PIR2-like_helical"/>
</dbReference>
<name>A0AAQ3TST7_PASNO</name>
<evidence type="ECO:0000313" key="3">
    <source>
        <dbReference type="Proteomes" id="UP001341281"/>
    </source>
</evidence>
<feature type="domain" description="PIR2-like helical" evidence="1">
    <location>
        <begin position="4"/>
        <end position="119"/>
    </location>
</feature>
<dbReference type="EMBL" id="CP144749">
    <property type="protein sequence ID" value="WVZ77739.1"/>
    <property type="molecule type" value="Genomic_DNA"/>
</dbReference>